<evidence type="ECO:0000256" key="1">
    <source>
        <dbReference type="ARBA" id="ARBA00001917"/>
    </source>
</evidence>
<protein>
    <submittedName>
        <fullName evidence="7">Nitrobenzene nitroreductase</fullName>
    </submittedName>
</protein>
<reference evidence="7 8" key="1">
    <citation type="journal article" date="2015" name="Int. J. Syst. Evol. Microbiol.">
        <title>Description of Sphingopyxis fribergensis sp. nov. - a soil bacterium with the ability to degrade styrene and phenylacetic acid.</title>
        <authorList>
            <person name="Oelschlagel M."/>
            <person name="Ruckert C."/>
            <person name="Kalinowski J."/>
            <person name="Schmidt G."/>
            <person name="Schlomann M."/>
            <person name="Tischler D."/>
        </authorList>
    </citation>
    <scope>NUCLEOTIDE SEQUENCE [LARGE SCALE GENOMIC DNA]</scope>
    <source>
        <strain evidence="7 8">Kp5.2</strain>
    </source>
</reference>
<dbReference type="Pfam" id="PF00881">
    <property type="entry name" value="Nitroreductase"/>
    <property type="match status" value="1"/>
</dbReference>
<dbReference type="InterPro" id="IPR000415">
    <property type="entry name" value="Nitroreductase-like"/>
</dbReference>
<dbReference type="AlphaFoldDB" id="A0A0A7PHR4"/>
<dbReference type="RefSeq" id="WP_052208968.1">
    <property type="nucleotide sequence ID" value="NZ_CP009122.1"/>
</dbReference>
<evidence type="ECO:0000256" key="3">
    <source>
        <dbReference type="ARBA" id="ARBA00022630"/>
    </source>
</evidence>
<dbReference type="Gene3D" id="3.40.109.10">
    <property type="entry name" value="NADH Oxidase"/>
    <property type="match status" value="1"/>
</dbReference>
<keyword evidence="4" id="KW-0288">FMN</keyword>
<accession>A0A0A7PHR4</accession>
<dbReference type="PANTHER" id="PTHR43673">
    <property type="entry name" value="NAD(P)H NITROREDUCTASE YDGI-RELATED"/>
    <property type="match status" value="1"/>
</dbReference>
<dbReference type="Proteomes" id="UP000030907">
    <property type="component" value="Chromosome"/>
</dbReference>
<evidence type="ECO:0000256" key="5">
    <source>
        <dbReference type="ARBA" id="ARBA00023002"/>
    </source>
</evidence>
<keyword evidence="8" id="KW-1185">Reference proteome</keyword>
<dbReference type="InterPro" id="IPR029479">
    <property type="entry name" value="Nitroreductase"/>
</dbReference>
<name>A0A0A7PHR4_9SPHN</name>
<organism evidence="7 8">
    <name type="scientific">Sphingopyxis fribergensis</name>
    <dbReference type="NCBI Taxonomy" id="1515612"/>
    <lineage>
        <taxon>Bacteria</taxon>
        <taxon>Pseudomonadati</taxon>
        <taxon>Pseudomonadota</taxon>
        <taxon>Alphaproteobacteria</taxon>
        <taxon>Sphingomonadales</taxon>
        <taxon>Sphingomonadaceae</taxon>
        <taxon>Sphingopyxis</taxon>
    </lineage>
</organism>
<evidence type="ECO:0000256" key="4">
    <source>
        <dbReference type="ARBA" id="ARBA00022643"/>
    </source>
</evidence>
<evidence type="ECO:0000256" key="2">
    <source>
        <dbReference type="ARBA" id="ARBA00007118"/>
    </source>
</evidence>
<dbReference type="EMBL" id="CP009122">
    <property type="protein sequence ID" value="AJA09524.1"/>
    <property type="molecule type" value="Genomic_DNA"/>
</dbReference>
<sequence length="238" mass="27338">MIAEVRHDEWSSDQVDFVDRAIASRRTKRGYLDRPVDLNTLRDILAVAAWSPSSSNTQPWRTYVLTGTARERLSRAAVARWREEGDDLFPEYPYFPPELHEPFLSRRHDFGGTLGDAYGVAREDKVGRDRYLERQFQFFGAPIGMIFTMDRRLAYASFICYGTFLQSIMIAARARGLDTCAQQIWSLMHPLLQVELGLPEHEMVVAGMSLGWADDRQPQNQIQLAKLDVDDFAIFRDS</sequence>
<dbReference type="STRING" id="1515612.SKP52_13180"/>
<dbReference type="OrthoDB" id="9802510at2"/>
<dbReference type="PANTHER" id="PTHR43673:SF2">
    <property type="entry name" value="NITROREDUCTASE"/>
    <property type="match status" value="1"/>
</dbReference>
<dbReference type="HOGENOM" id="CLU_070764_9_0_5"/>
<keyword evidence="3" id="KW-0285">Flavoprotein</keyword>
<dbReference type="GO" id="GO:0016491">
    <property type="term" value="F:oxidoreductase activity"/>
    <property type="evidence" value="ECO:0007669"/>
    <property type="project" value="UniProtKB-KW"/>
</dbReference>
<keyword evidence="5" id="KW-0560">Oxidoreductase</keyword>
<dbReference type="SUPFAM" id="SSF55469">
    <property type="entry name" value="FMN-dependent nitroreductase-like"/>
    <property type="match status" value="1"/>
</dbReference>
<evidence type="ECO:0000313" key="7">
    <source>
        <dbReference type="EMBL" id="AJA09524.1"/>
    </source>
</evidence>
<comment type="cofactor">
    <cofactor evidence="1">
        <name>FMN</name>
        <dbReference type="ChEBI" id="CHEBI:58210"/>
    </cofactor>
</comment>
<dbReference type="CDD" id="cd02136">
    <property type="entry name" value="PnbA_NfnB-like"/>
    <property type="match status" value="1"/>
</dbReference>
<proteinExistence type="inferred from homology"/>
<feature type="domain" description="Nitroreductase" evidence="6">
    <location>
        <begin position="22"/>
        <end position="212"/>
    </location>
</feature>
<dbReference type="KEGG" id="sphk:SKP52_13180"/>
<evidence type="ECO:0000313" key="8">
    <source>
        <dbReference type="Proteomes" id="UP000030907"/>
    </source>
</evidence>
<comment type="similarity">
    <text evidence="2">Belongs to the nitroreductase family.</text>
</comment>
<gene>
    <name evidence="7" type="primary">cnbA</name>
    <name evidence="7" type="ORF">SKP52_13180</name>
</gene>
<evidence type="ECO:0000259" key="6">
    <source>
        <dbReference type="Pfam" id="PF00881"/>
    </source>
</evidence>